<organism evidence="1 2">
    <name type="scientific">Gemmata obscuriglobus</name>
    <dbReference type="NCBI Taxonomy" id="114"/>
    <lineage>
        <taxon>Bacteria</taxon>
        <taxon>Pseudomonadati</taxon>
        <taxon>Planctomycetota</taxon>
        <taxon>Planctomycetia</taxon>
        <taxon>Gemmatales</taxon>
        <taxon>Gemmataceae</taxon>
        <taxon>Gemmata</taxon>
    </lineage>
</organism>
<evidence type="ECO:0000313" key="2">
    <source>
        <dbReference type="Proteomes" id="UP000245802"/>
    </source>
</evidence>
<sequence>MVRADLQEKLASVAADLLSFRSLQPAVRRIFAVPAGTWQSVAGCCTELVDLPKFAREIFAEHAERFVVTHLPWPGTGMSDSDCLVLFVHDDELWSTIAYFNRASLSVV</sequence>
<accession>A0A2Z3H5Q1</accession>
<name>A0A2Z3H5Q1_9BACT</name>
<dbReference type="AlphaFoldDB" id="A0A2Z3H5Q1"/>
<dbReference type="RefSeq" id="WP_010044931.1">
    <property type="nucleotide sequence ID" value="NZ_CP025958.1"/>
</dbReference>
<reference evidence="1 2" key="1">
    <citation type="submission" date="2018-01" db="EMBL/GenBank/DDBJ databases">
        <title>G. obscuriglobus.</title>
        <authorList>
            <person name="Franke J."/>
            <person name="Blomberg W."/>
            <person name="Selmecki A."/>
        </authorList>
    </citation>
    <scope>NUCLEOTIDE SEQUENCE [LARGE SCALE GENOMIC DNA]</scope>
    <source>
        <strain evidence="1 2">DSM 5831</strain>
    </source>
</reference>
<evidence type="ECO:0000313" key="1">
    <source>
        <dbReference type="EMBL" id="AWM36290.1"/>
    </source>
</evidence>
<dbReference type="EMBL" id="CP025958">
    <property type="protein sequence ID" value="AWM36290.1"/>
    <property type="molecule type" value="Genomic_DNA"/>
</dbReference>
<protein>
    <submittedName>
        <fullName evidence="1">Uncharacterized protein</fullName>
    </submittedName>
</protein>
<dbReference type="Proteomes" id="UP000245802">
    <property type="component" value="Chromosome"/>
</dbReference>
<keyword evidence="2" id="KW-1185">Reference proteome</keyword>
<dbReference type="KEGG" id="gog:C1280_04190"/>
<proteinExistence type="predicted"/>
<gene>
    <name evidence="1" type="ORF">C1280_04190</name>
</gene>